<dbReference type="EMBL" id="CAJPVJ010040066">
    <property type="protein sequence ID" value="CAG2181798.1"/>
    <property type="molecule type" value="Genomic_DNA"/>
</dbReference>
<reference evidence="3" key="1">
    <citation type="submission" date="2020-11" db="EMBL/GenBank/DDBJ databases">
        <authorList>
            <person name="Tran Van P."/>
        </authorList>
    </citation>
    <scope>NUCLEOTIDE SEQUENCE</scope>
</reference>
<accession>A0A7R9R0T4</accession>
<sequence length="157" mass="18068">PVKFLEGEPIHDLLTIFVADKLSAYTAFYATHREFVDGLGLSHEQNLQKMRLLTFMQMAESRKEIPFDAIQTDLQLDPNQVEAFVIDVLRTRLVRAKVDQLQRRVNVSSTMHRTFGRSQWQTLRDTLQKWSHNLAHVQHSVSSAIHSQMTSDAVIPV</sequence>
<dbReference type="PANTHER" id="PTHR15350:SF2">
    <property type="entry name" value="EUKARYOTIC TRANSLATION INITIATION FACTOR 3 SUBUNIT M"/>
    <property type="match status" value="1"/>
</dbReference>
<dbReference type="AlphaFoldDB" id="A0A7R9R0T4"/>
<evidence type="ECO:0000313" key="4">
    <source>
        <dbReference type="Proteomes" id="UP000728032"/>
    </source>
</evidence>
<dbReference type="PANTHER" id="PTHR15350">
    <property type="entry name" value="COP9 SIGNALOSOME COMPLEX SUBUNIT 7/DENDRITIC CELL PROTEIN GA17"/>
    <property type="match status" value="1"/>
</dbReference>
<evidence type="ECO:0000313" key="3">
    <source>
        <dbReference type="EMBL" id="CAD7664661.1"/>
    </source>
</evidence>
<name>A0A7R9R0T4_9ACAR</name>
<organism evidence="3">
    <name type="scientific">Oppiella nova</name>
    <dbReference type="NCBI Taxonomy" id="334625"/>
    <lineage>
        <taxon>Eukaryota</taxon>
        <taxon>Metazoa</taxon>
        <taxon>Ecdysozoa</taxon>
        <taxon>Arthropoda</taxon>
        <taxon>Chelicerata</taxon>
        <taxon>Arachnida</taxon>
        <taxon>Acari</taxon>
        <taxon>Acariformes</taxon>
        <taxon>Sarcoptiformes</taxon>
        <taxon>Oribatida</taxon>
        <taxon>Brachypylina</taxon>
        <taxon>Oppioidea</taxon>
        <taxon>Oppiidae</taxon>
        <taxon>Oppiella</taxon>
    </lineage>
</organism>
<dbReference type="InterPro" id="IPR045237">
    <property type="entry name" value="COPS7/eIF3m"/>
</dbReference>
<evidence type="ECO:0000256" key="1">
    <source>
        <dbReference type="ARBA" id="ARBA00008482"/>
    </source>
</evidence>
<dbReference type="PROSITE" id="PS50250">
    <property type="entry name" value="PCI"/>
    <property type="match status" value="1"/>
</dbReference>
<dbReference type="GO" id="GO:0005852">
    <property type="term" value="C:eukaryotic translation initiation factor 3 complex"/>
    <property type="evidence" value="ECO:0007669"/>
    <property type="project" value="TreeGrafter"/>
</dbReference>
<feature type="non-terminal residue" evidence="3">
    <location>
        <position position="157"/>
    </location>
</feature>
<dbReference type="Proteomes" id="UP000728032">
    <property type="component" value="Unassembled WGS sequence"/>
</dbReference>
<dbReference type="Pfam" id="PF18005">
    <property type="entry name" value="eIF3m_C_helix"/>
    <property type="match status" value="1"/>
</dbReference>
<gene>
    <name evidence="3" type="ORF">ONB1V03_LOCUS21219</name>
</gene>
<dbReference type="EMBL" id="OC954891">
    <property type="protein sequence ID" value="CAD7664661.1"/>
    <property type="molecule type" value="Genomic_DNA"/>
</dbReference>
<evidence type="ECO:0000259" key="2">
    <source>
        <dbReference type="PROSITE" id="PS50250"/>
    </source>
</evidence>
<dbReference type="SUPFAM" id="SSF46785">
    <property type="entry name" value="Winged helix' DNA-binding domain"/>
    <property type="match status" value="1"/>
</dbReference>
<feature type="domain" description="PCI" evidence="2">
    <location>
        <begin position="1"/>
        <end position="112"/>
    </location>
</feature>
<dbReference type="InterPro" id="IPR040750">
    <property type="entry name" value="eIF3m_C_helix"/>
</dbReference>
<dbReference type="OrthoDB" id="10267031at2759"/>
<keyword evidence="4" id="KW-1185">Reference proteome</keyword>
<dbReference type="SMART" id="SM00088">
    <property type="entry name" value="PINT"/>
    <property type="match status" value="1"/>
</dbReference>
<proteinExistence type="inferred from homology"/>
<dbReference type="InterPro" id="IPR036390">
    <property type="entry name" value="WH_DNA-bd_sf"/>
</dbReference>
<dbReference type="InterPro" id="IPR000717">
    <property type="entry name" value="PCI_dom"/>
</dbReference>
<dbReference type="Pfam" id="PF01399">
    <property type="entry name" value="PCI"/>
    <property type="match status" value="1"/>
</dbReference>
<dbReference type="GO" id="GO:0002183">
    <property type="term" value="P:cytoplasmic translational initiation"/>
    <property type="evidence" value="ECO:0007669"/>
    <property type="project" value="TreeGrafter"/>
</dbReference>
<comment type="similarity">
    <text evidence="1">Belongs to the CSN7/EIF3M family. CSN7 subfamily.</text>
</comment>
<protein>
    <recommendedName>
        <fullName evidence="2">PCI domain-containing protein</fullName>
    </recommendedName>
</protein>